<reference evidence="2" key="3">
    <citation type="submission" date="2025-09" db="UniProtKB">
        <authorList>
            <consortium name="Ensembl"/>
        </authorList>
    </citation>
    <scope>IDENTIFICATION</scope>
</reference>
<dbReference type="InParanoid" id="A0A5F8GHS3"/>
<proteinExistence type="predicted"/>
<feature type="region of interest" description="Disordered" evidence="1">
    <location>
        <begin position="1"/>
        <end position="21"/>
    </location>
</feature>
<reference evidence="2" key="2">
    <citation type="submission" date="2025-08" db="UniProtKB">
        <authorList>
            <consortium name="Ensembl"/>
        </authorList>
    </citation>
    <scope>IDENTIFICATION</scope>
</reference>
<name>A0A5F8GHS3_MONDO</name>
<evidence type="ECO:0008006" key="4">
    <source>
        <dbReference type="Google" id="ProtNLM"/>
    </source>
</evidence>
<accession>A0A5F8GHS3</accession>
<evidence type="ECO:0000313" key="2">
    <source>
        <dbReference type="Ensembl" id="ENSMODP00000047178.1"/>
    </source>
</evidence>
<protein>
    <recommendedName>
        <fullName evidence="4">Lipopolysaccharide induced TNF factor</fullName>
    </recommendedName>
</protein>
<reference evidence="2 3" key="1">
    <citation type="journal article" date="2007" name="Nature">
        <title>Genome of the marsupial Monodelphis domestica reveals innovation in non-coding sequences.</title>
        <authorList>
            <person name="Mikkelsen T.S."/>
            <person name="Wakefield M.J."/>
            <person name="Aken B."/>
            <person name="Amemiya C.T."/>
            <person name="Chang J.L."/>
            <person name="Duke S."/>
            <person name="Garber M."/>
            <person name="Gentles A.J."/>
            <person name="Goodstadt L."/>
            <person name="Heger A."/>
            <person name="Jurka J."/>
            <person name="Kamal M."/>
            <person name="Mauceli E."/>
            <person name="Searle S.M."/>
            <person name="Sharpe T."/>
            <person name="Baker M.L."/>
            <person name="Batzer M.A."/>
            <person name="Benos P.V."/>
            <person name="Belov K."/>
            <person name="Clamp M."/>
            <person name="Cook A."/>
            <person name="Cuff J."/>
            <person name="Das R."/>
            <person name="Davidow L."/>
            <person name="Deakin J.E."/>
            <person name="Fazzari M.J."/>
            <person name="Glass J.L."/>
            <person name="Grabherr M."/>
            <person name="Greally J.M."/>
            <person name="Gu W."/>
            <person name="Hore T.A."/>
            <person name="Huttley G.A."/>
            <person name="Kleber M."/>
            <person name="Jirtle R.L."/>
            <person name="Koina E."/>
            <person name="Lee J.T."/>
            <person name="Mahony S."/>
            <person name="Marra M.A."/>
            <person name="Miller R.D."/>
            <person name="Nicholls R.D."/>
            <person name="Oda M."/>
            <person name="Papenfuss A.T."/>
            <person name="Parra Z.E."/>
            <person name="Pollock D.D."/>
            <person name="Ray D.A."/>
            <person name="Schein J.E."/>
            <person name="Speed T.P."/>
            <person name="Thompson K."/>
            <person name="VandeBerg J.L."/>
            <person name="Wade C.M."/>
            <person name="Walker J.A."/>
            <person name="Waters P.D."/>
            <person name="Webber C."/>
            <person name="Weidman J.R."/>
            <person name="Xie X."/>
            <person name="Zody M.C."/>
            <person name="Baldwin J."/>
            <person name="Abdouelleil A."/>
            <person name="Abdulkadir J."/>
            <person name="Abebe A."/>
            <person name="Abera B."/>
            <person name="Abreu J."/>
            <person name="Acer S.C."/>
            <person name="Aftuck L."/>
            <person name="Alexander A."/>
            <person name="An P."/>
            <person name="Anderson E."/>
            <person name="Anderson S."/>
            <person name="Arachi H."/>
            <person name="Azer M."/>
            <person name="Bachantsang P."/>
            <person name="Barry A."/>
            <person name="Bayul T."/>
            <person name="Berlin A."/>
            <person name="Bessette D."/>
            <person name="Bloom T."/>
            <person name="Bloom T."/>
            <person name="Boguslavskiy L."/>
            <person name="Bonnet C."/>
            <person name="Boukhgalter B."/>
            <person name="Bourzgui I."/>
            <person name="Brown A."/>
            <person name="Cahill P."/>
            <person name="Channer S."/>
            <person name="Cheshatsang Y."/>
            <person name="Chuda L."/>
            <person name="Citroen M."/>
            <person name="Collymore A."/>
            <person name="Cooke P."/>
            <person name="Costello M."/>
            <person name="D'Aco K."/>
            <person name="Daza R."/>
            <person name="De Haan G."/>
            <person name="DeGray S."/>
            <person name="DeMaso C."/>
            <person name="Dhargay N."/>
            <person name="Dooley K."/>
            <person name="Dooley E."/>
            <person name="Doricent M."/>
            <person name="Dorje P."/>
            <person name="Dorjee K."/>
            <person name="Dupes A."/>
            <person name="Elong R."/>
            <person name="Falk J."/>
            <person name="Farina A."/>
            <person name="Faro S."/>
            <person name="Ferguson D."/>
            <person name="Fisher S."/>
            <person name="Foley C.D."/>
            <person name="Franke A."/>
            <person name="Friedrich D."/>
            <person name="Gadbois L."/>
            <person name="Gearin G."/>
            <person name="Gearin C.R."/>
            <person name="Giannoukos G."/>
            <person name="Goode T."/>
            <person name="Graham J."/>
            <person name="Grandbois E."/>
            <person name="Grewal S."/>
            <person name="Gyaltsen K."/>
            <person name="Hafez N."/>
            <person name="Hagos B."/>
            <person name="Hall J."/>
            <person name="Henson C."/>
            <person name="Hollinger A."/>
            <person name="Honan T."/>
            <person name="Huard M.D."/>
            <person name="Hughes L."/>
            <person name="Hurhula B."/>
            <person name="Husby M.E."/>
            <person name="Kamat A."/>
            <person name="Kanga B."/>
            <person name="Kashin S."/>
            <person name="Khazanovich D."/>
            <person name="Kisner P."/>
            <person name="Lance K."/>
            <person name="Lara M."/>
            <person name="Lee W."/>
            <person name="Lennon N."/>
            <person name="Letendre F."/>
            <person name="LeVine R."/>
            <person name="Lipovsky A."/>
            <person name="Liu X."/>
            <person name="Liu J."/>
            <person name="Liu S."/>
            <person name="Lokyitsang T."/>
            <person name="Lokyitsang Y."/>
            <person name="Lubonja R."/>
            <person name="Lui A."/>
            <person name="MacDonald P."/>
            <person name="Magnisalis V."/>
            <person name="Maru K."/>
            <person name="Matthews C."/>
            <person name="McCusker W."/>
            <person name="McDonough S."/>
            <person name="Mehta T."/>
            <person name="Meldrim J."/>
            <person name="Meneus L."/>
            <person name="Mihai O."/>
            <person name="Mihalev A."/>
            <person name="Mihova T."/>
            <person name="Mittelman R."/>
            <person name="Mlenga V."/>
            <person name="Montmayeur A."/>
            <person name="Mulrain L."/>
            <person name="Navidi A."/>
            <person name="Naylor J."/>
            <person name="Negash T."/>
            <person name="Nguyen T."/>
            <person name="Nguyen N."/>
            <person name="Nicol R."/>
            <person name="Norbu C."/>
            <person name="Norbu N."/>
            <person name="Novod N."/>
            <person name="O'Neill B."/>
            <person name="Osman S."/>
            <person name="Markiewicz E."/>
            <person name="Oyono O.L."/>
            <person name="Patti C."/>
            <person name="Phunkhang P."/>
            <person name="Pierre F."/>
            <person name="Priest M."/>
            <person name="Raghuraman S."/>
            <person name="Rege F."/>
            <person name="Reyes R."/>
            <person name="Rise C."/>
            <person name="Rogov P."/>
            <person name="Ross K."/>
            <person name="Ryan E."/>
            <person name="Settipalli S."/>
            <person name="Shea T."/>
            <person name="Sherpa N."/>
            <person name="Shi L."/>
            <person name="Shih D."/>
            <person name="Sparrow T."/>
            <person name="Spaulding J."/>
            <person name="Stalker J."/>
            <person name="Stange-Thomann N."/>
            <person name="Stavropoulos S."/>
            <person name="Stone C."/>
            <person name="Strader C."/>
            <person name="Tesfaye S."/>
            <person name="Thomson T."/>
            <person name="Thoulutsang Y."/>
            <person name="Thoulutsang D."/>
            <person name="Topham K."/>
            <person name="Topping I."/>
            <person name="Tsamla T."/>
            <person name="Vassiliev H."/>
            <person name="Vo A."/>
            <person name="Wangchuk T."/>
            <person name="Wangdi T."/>
            <person name="Weiand M."/>
            <person name="Wilkinson J."/>
            <person name="Wilson A."/>
            <person name="Yadav S."/>
            <person name="Young G."/>
            <person name="Yu Q."/>
            <person name="Zembek L."/>
            <person name="Zhong D."/>
            <person name="Zimmer A."/>
            <person name="Zwirko Z."/>
            <person name="Jaffe D.B."/>
            <person name="Alvarez P."/>
            <person name="Brockman W."/>
            <person name="Butler J."/>
            <person name="Chin C."/>
            <person name="Gnerre S."/>
            <person name="MacCallum I."/>
            <person name="Graves J.A."/>
            <person name="Ponting C.P."/>
            <person name="Breen M."/>
            <person name="Samollow P.B."/>
            <person name="Lander E.S."/>
            <person name="Lindblad-Toh K."/>
        </authorList>
    </citation>
    <scope>NUCLEOTIDE SEQUENCE [LARGE SCALE GENOMIC DNA]</scope>
</reference>
<dbReference type="Ensembl" id="ENSMODT00000077537.1">
    <property type="protein sequence ID" value="ENSMODP00000047178.1"/>
    <property type="gene ID" value="ENSMODG00000040320.1"/>
</dbReference>
<dbReference type="Proteomes" id="UP000002280">
    <property type="component" value="Chromosome 1"/>
</dbReference>
<dbReference type="GeneTree" id="ENSGT00940000168993"/>
<dbReference type="OMA" id="QPARACN"/>
<sequence length="86" mass="8900">MTTPGPHNAVPEGASAPTVPPTYEETMAINSYYPTPPPVPVPGVVPGAQGKGMNRPAYYTQPLAVPNPNAIAVQTVLSYLADSPLT</sequence>
<dbReference type="Bgee" id="ENSMODG00000040320">
    <property type="expression patterns" value="Expressed in endometrium and 4 other cell types or tissues"/>
</dbReference>
<dbReference type="AlphaFoldDB" id="A0A5F8GHS3"/>
<evidence type="ECO:0000313" key="3">
    <source>
        <dbReference type="Proteomes" id="UP000002280"/>
    </source>
</evidence>
<keyword evidence="3" id="KW-1185">Reference proteome</keyword>
<evidence type="ECO:0000256" key="1">
    <source>
        <dbReference type="SAM" id="MobiDB-lite"/>
    </source>
</evidence>
<organism evidence="2 3">
    <name type="scientific">Monodelphis domestica</name>
    <name type="common">Gray short-tailed opossum</name>
    <dbReference type="NCBI Taxonomy" id="13616"/>
    <lineage>
        <taxon>Eukaryota</taxon>
        <taxon>Metazoa</taxon>
        <taxon>Chordata</taxon>
        <taxon>Craniata</taxon>
        <taxon>Vertebrata</taxon>
        <taxon>Euteleostomi</taxon>
        <taxon>Mammalia</taxon>
        <taxon>Metatheria</taxon>
        <taxon>Didelphimorphia</taxon>
        <taxon>Didelphidae</taxon>
        <taxon>Monodelphis</taxon>
    </lineage>
</organism>